<reference evidence="2" key="1">
    <citation type="journal article" date="2023" name="Front. Plant Sci.">
        <title>Chromosomal-level genome assembly of Melastoma candidum provides insights into trichome evolution.</title>
        <authorList>
            <person name="Zhong Y."/>
            <person name="Wu W."/>
            <person name="Sun C."/>
            <person name="Zou P."/>
            <person name="Liu Y."/>
            <person name="Dai S."/>
            <person name="Zhou R."/>
        </authorList>
    </citation>
    <scope>NUCLEOTIDE SEQUENCE [LARGE SCALE GENOMIC DNA]</scope>
</reference>
<protein>
    <submittedName>
        <fullName evidence="1">Uncharacterized protein</fullName>
    </submittedName>
</protein>
<keyword evidence="2" id="KW-1185">Reference proteome</keyword>
<organism evidence="1 2">
    <name type="scientific">Melastoma candidum</name>
    <dbReference type="NCBI Taxonomy" id="119954"/>
    <lineage>
        <taxon>Eukaryota</taxon>
        <taxon>Viridiplantae</taxon>
        <taxon>Streptophyta</taxon>
        <taxon>Embryophyta</taxon>
        <taxon>Tracheophyta</taxon>
        <taxon>Spermatophyta</taxon>
        <taxon>Magnoliopsida</taxon>
        <taxon>eudicotyledons</taxon>
        <taxon>Gunneridae</taxon>
        <taxon>Pentapetalae</taxon>
        <taxon>rosids</taxon>
        <taxon>malvids</taxon>
        <taxon>Myrtales</taxon>
        <taxon>Melastomataceae</taxon>
        <taxon>Melastomatoideae</taxon>
        <taxon>Melastomateae</taxon>
        <taxon>Melastoma</taxon>
    </lineage>
</organism>
<evidence type="ECO:0000313" key="2">
    <source>
        <dbReference type="Proteomes" id="UP001057402"/>
    </source>
</evidence>
<sequence>MEGDEPVSDVFRDRFRVSSVCICESEARKNGMEISESMTSCISDLAYKFSEQLAKDIRLFVHHARRKTVKIEDVLIPTHRNEHLTASLRSLWEDLKAKEPQSDRKKRRKPPREEEEDEEDEPS</sequence>
<accession>A0ACB9RBB7</accession>
<proteinExistence type="predicted"/>
<name>A0ACB9RBB7_9MYRT</name>
<comment type="caution">
    <text evidence="1">The sequence shown here is derived from an EMBL/GenBank/DDBJ whole genome shotgun (WGS) entry which is preliminary data.</text>
</comment>
<gene>
    <name evidence="1" type="ORF">MLD38_014000</name>
</gene>
<evidence type="ECO:0000313" key="1">
    <source>
        <dbReference type="EMBL" id="KAI4376213.1"/>
    </source>
</evidence>
<dbReference type="Proteomes" id="UP001057402">
    <property type="component" value="Chromosome 4"/>
</dbReference>
<dbReference type="EMBL" id="CM042883">
    <property type="protein sequence ID" value="KAI4376213.1"/>
    <property type="molecule type" value="Genomic_DNA"/>
</dbReference>